<dbReference type="RefSeq" id="XP_007869700.1">
    <property type="nucleotide sequence ID" value="XM_007871509.1"/>
</dbReference>
<accession>S7PWA5</accession>
<dbReference type="KEGG" id="gtr:GLOTRDRAFT_132616"/>
<name>S7PWA5_GLOTA</name>
<dbReference type="Proteomes" id="UP000030669">
    <property type="component" value="Unassembled WGS sequence"/>
</dbReference>
<evidence type="ECO:0000313" key="2">
    <source>
        <dbReference type="Proteomes" id="UP000030669"/>
    </source>
</evidence>
<evidence type="ECO:0000313" key="1">
    <source>
        <dbReference type="EMBL" id="EPQ51803.1"/>
    </source>
</evidence>
<gene>
    <name evidence="1" type="ORF">GLOTRDRAFT_132616</name>
</gene>
<dbReference type="HOGENOM" id="CLU_2223555_0_0_1"/>
<reference evidence="1 2" key="1">
    <citation type="journal article" date="2012" name="Science">
        <title>The Paleozoic origin of enzymatic lignin decomposition reconstructed from 31 fungal genomes.</title>
        <authorList>
            <person name="Floudas D."/>
            <person name="Binder M."/>
            <person name="Riley R."/>
            <person name="Barry K."/>
            <person name="Blanchette R.A."/>
            <person name="Henrissat B."/>
            <person name="Martinez A.T."/>
            <person name="Otillar R."/>
            <person name="Spatafora J.W."/>
            <person name="Yadav J.S."/>
            <person name="Aerts A."/>
            <person name="Benoit I."/>
            <person name="Boyd A."/>
            <person name="Carlson A."/>
            <person name="Copeland A."/>
            <person name="Coutinho P.M."/>
            <person name="de Vries R.P."/>
            <person name="Ferreira P."/>
            <person name="Findley K."/>
            <person name="Foster B."/>
            <person name="Gaskell J."/>
            <person name="Glotzer D."/>
            <person name="Gorecki P."/>
            <person name="Heitman J."/>
            <person name="Hesse C."/>
            <person name="Hori C."/>
            <person name="Igarashi K."/>
            <person name="Jurgens J.A."/>
            <person name="Kallen N."/>
            <person name="Kersten P."/>
            <person name="Kohler A."/>
            <person name="Kuees U."/>
            <person name="Kumar T.K.A."/>
            <person name="Kuo A."/>
            <person name="LaButti K."/>
            <person name="Larrondo L.F."/>
            <person name="Lindquist E."/>
            <person name="Ling A."/>
            <person name="Lombard V."/>
            <person name="Lucas S."/>
            <person name="Lundell T."/>
            <person name="Martin R."/>
            <person name="McLaughlin D.J."/>
            <person name="Morgenstern I."/>
            <person name="Morin E."/>
            <person name="Murat C."/>
            <person name="Nagy L.G."/>
            <person name="Nolan M."/>
            <person name="Ohm R.A."/>
            <person name="Patyshakuliyeva A."/>
            <person name="Rokas A."/>
            <person name="Ruiz-Duenas F.J."/>
            <person name="Sabat G."/>
            <person name="Salamov A."/>
            <person name="Samejima M."/>
            <person name="Schmutz J."/>
            <person name="Slot J.C."/>
            <person name="St John F."/>
            <person name="Stenlid J."/>
            <person name="Sun H."/>
            <person name="Sun S."/>
            <person name="Syed K."/>
            <person name="Tsang A."/>
            <person name="Wiebenga A."/>
            <person name="Young D."/>
            <person name="Pisabarro A."/>
            <person name="Eastwood D.C."/>
            <person name="Martin F."/>
            <person name="Cullen D."/>
            <person name="Grigoriev I.V."/>
            <person name="Hibbett D.S."/>
        </authorList>
    </citation>
    <scope>NUCLEOTIDE SEQUENCE [LARGE SCALE GENOMIC DNA]</scope>
    <source>
        <strain evidence="1 2">ATCC 11539</strain>
    </source>
</reference>
<protein>
    <submittedName>
        <fullName evidence="1">Uncharacterized protein</fullName>
    </submittedName>
</protein>
<dbReference type="GeneID" id="19302536"/>
<dbReference type="AlphaFoldDB" id="S7PWA5"/>
<keyword evidence="2" id="KW-1185">Reference proteome</keyword>
<dbReference type="EMBL" id="KB469309">
    <property type="protein sequence ID" value="EPQ51803.1"/>
    <property type="molecule type" value="Genomic_DNA"/>
</dbReference>
<organism evidence="1 2">
    <name type="scientific">Gloeophyllum trabeum (strain ATCC 11539 / FP-39264 / Madison 617)</name>
    <name type="common">Brown rot fungus</name>
    <dbReference type="NCBI Taxonomy" id="670483"/>
    <lineage>
        <taxon>Eukaryota</taxon>
        <taxon>Fungi</taxon>
        <taxon>Dikarya</taxon>
        <taxon>Basidiomycota</taxon>
        <taxon>Agaricomycotina</taxon>
        <taxon>Agaricomycetes</taxon>
        <taxon>Gloeophyllales</taxon>
        <taxon>Gloeophyllaceae</taxon>
        <taxon>Gloeophyllum</taxon>
    </lineage>
</organism>
<proteinExistence type="predicted"/>
<sequence>MEGDAVRGAALVLLLEEGLVELVALGRMEVLIDWEEEVEEDRELGIVDVELLLGREVDTVMVPMVVVEVIEGGEALDTEEGTGKEEVREAIWVGEEPDMPSSLEGH</sequence>